<dbReference type="Pfam" id="PF04818">
    <property type="entry name" value="CID"/>
    <property type="match status" value="1"/>
</dbReference>
<dbReference type="Proteomes" id="UP000694621">
    <property type="component" value="Unplaced"/>
</dbReference>
<accession>A0A8B9GV70</accession>
<reference evidence="2" key="1">
    <citation type="submission" date="2025-08" db="UniProtKB">
        <authorList>
            <consortium name="Ensembl"/>
        </authorList>
    </citation>
    <scope>IDENTIFICATION</scope>
</reference>
<dbReference type="PANTHER" id="PTHR12460">
    <property type="entry name" value="CYCLIN-DEPENDENT KINASE INHIBITOR-RELATED PROTEIN"/>
    <property type="match status" value="1"/>
</dbReference>
<dbReference type="InterPro" id="IPR008942">
    <property type="entry name" value="ENTH_VHS"/>
</dbReference>
<feature type="domain" description="CID" evidence="1">
    <location>
        <begin position="15"/>
        <end position="81"/>
    </location>
</feature>
<dbReference type="Gene3D" id="1.25.40.90">
    <property type="match status" value="1"/>
</dbReference>
<dbReference type="Ensembl" id="ENSAMXT00005003023.1">
    <property type="protein sequence ID" value="ENSAMXP00005002681.1"/>
    <property type="gene ID" value="ENSAMXG00005001592.1"/>
</dbReference>
<dbReference type="SUPFAM" id="SSF48464">
    <property type="entry name" value="ENTH/VHS domain"/>
    <property type="match status" value="1"/>
</dbReference>
<evidence type="ECO:0000259" key="1">
    <source>
        <dbReference type="PROSITE" id="PS51391"/>
    </source>
</evidence>
<evidence type="ECO:0000313" key="2">
    <source>
        <dbReference type="Ensembl" id="ENSAMXP00005002681.1"/>
    </source>
</evidence>
<organism evidence="2 3">
    <name type="scientific">Astyanax mexicanus</name>
    <name type="common">Blind cave fish</name>
    <name type="synonym">Astyanax fasciatus mexicanus</name>
    <dbReference type="NCBI Taxonomy" id="7994"/>
    <lineage>
        <taxon>Eukaryota</taxon>
        <taxon>Metazoa</taxon>
        <taxon>Chordata</taxon>
        <taxon>Craniata</taxon>
        <taxon>Vertebrata</taxon>
        <taxon>Euteleostomi</taxon>
        <taxon>Actinopterygii</taxon>
        <taxon>Neopterygii</taxon>
        <taxon>Teleostei</taxon>
        <taxon>Ostariophysi</taxon>
        <taxon>Characiformes</taxon>
        <taxon>Characoidei</taxon>
        <taxon>Acestrorhamphidae</taxon>
        <taxon>Acestrorhamphinae</taxon>
        <taxon>Astyanax</taxon>
    </lineage>
</organism>
<proteinExistence type="predicted"/>
<name>A0A8B9GV70_ASTMX</name>
<dbReference type="InterPro" id="IPR006569">
    <property type="entry name" value="CID_dom"/>
</dbReference>
<dbReference type="PROSITE" id="PS51391">
    <property type="entry name" value="CID"/>
    <property type="match status" value="1"/>
</dbReference>
<protein>
    <recommendedName>
        <fullName evidence="1">CID domain-containing protein</fullName>
    </recommendedName>
</protein>
<dbReference type="AlphaFoldDB" id="A0A8B9GV70"/>
<evidence type="ECO:0000313" key="3">
    <source>
        <dbReference type="Proteomes" id="UP000694621"/>
    </source>
</evidence>
<dbReference type="GO" id="GO:0000993">
    <property type="term" value="F:RNA polymerase II complex binding"/>
    <property type="evidence" value="ECO:0007669"/>
    <property type="project" value="TreeGrafter"/>
</dbReference>
<sequence>MAAGSGAASGQSRGSAAVLESSLDRRFQGVTNTMESIQGLSTWCIENKKHHSIIVRHWIKRLRKCEYQSRAHPAAAQPAER</sequence>
<dbReference type="PANTHER" id="PTHR12460:SF40">
    <property type="entry name" value="REGULATION OF NUCLEAR PRE-MRNA DOMAIN-CONTAINING PROTEIN 2"/>
    <property type="match status" value="1"/>
</dbReference>
<dbReference type="GO" id="GO:0031124">
    <property type="term" value="P:mRNA 3'-end processing"/>
    <property type="evidence" value="ECO:0007669"/>
    <property type="project" value="TreeGrafter"/>
</dbReference>